<dbReference type="Proteomes" id="UP000276776">
    <property type="component" value="Unassembled WGS sequence"/>
</dbReference>
<evidence type="ECO:0000313" key="4">
    <source>
        <dbReference type="WBParaSite" id="TCLT_0000340101-mRNA-1"/>
    </source>
</evidence>
<dbReference type="EMBL" id="UYYF01001405">
    <property type="protein sequence ID" value="VDM99837.1"/>
    <property type="molecule type" value="Genomic_DNA"/>
</dbReference>
<dbReference type="OrthoDB" id="9046662at2759"/>
<keyword evidence="1" id="KW-0812">Transmembrane</keyword>
<reference evidence="2 3" key="2">
    <citation type="submission" date="2018-11" db="EMBL/GenBank/DDBJ databases">
        <authorList>
            <consortium name="Pathogen Informatics"/>
        </authorList>
    </citation>
    <scope>NUCLEOTIDE SEQUENCE [LARGE SCALE GENOMIC DNA]</scope>
</reference>
<keyword evidence="1" id="KW-1133">Transmembrane helix</keyword>
<gene>
    <name evidence="2" type="ORF">TCLT_LOCUS3394</name>
</gene>
<protein>
    <submittedName>
        <fullName evidence="4">G-protein coupled receptors family 1 profile domain-containing protein</fullName>
    </submittedName>
</protein>
<accession>A0A0N5CT43</accession>
<evidence type="ECO:0000313" key="2">
    <source>
        <dbReference type="EMBL" id="VDM99837.1"/>
    </source>
</evidence>
<organism evidence="4">
    <name type="scientific">Thelazia callipaeda</name>
    <name type="common">Oriental eyeworm</name>
    <name type="synonym">Parasitic nematode</name>
    <dbReference type="NCBI Taxonomy" id="103827"/>
    <lineage>
        <taxon>Eukaryota</taxon>
        <taxon>Metazoa</taxon>
        <taxon>Ecdysozoa</taxon>
        <taxon>Nematoda</taxon>
        <taxon>Chromadorea</taxon>
        <taxon>Rhabditida</taxon>
        <taxon>Spirurina</taxon>
        <taxon>Spiruromorpha</taxon>
        <taxon>Thelazioidea</taxon>
        <taxon>Thelaziidae</taxon>
        <taxon>Thelazia</taxon>
    </lineage>
</organism>
<evidence type="ECO:0000256" key="1">
    <source>
        <dbReference type="SAM" id="Phobius"/>
    </source>
</evidence>
<dbReference type="WBParaSite" id="TCLT_0000340101-mRNA-1">
    <property type="protein sequence ID" value="TCLT_0000340101-mRNA-1"/>
    <property type="gene ID" value="TCLT_0000340101"/>
</dbReference>
<keyword evidence="1" id="KW-0472">Membrane</keyword>
<dbReference type="AlphaFoldDB" id="A0A0N5CT43"/>
<name>A0A0N5CT43_THECL</name>
<sequence length="122" mass="13898">MTVFSEWEPPFLLQQPFFWPLVAHAIAMSIVIWNPLLFFWLTKTKKRPRLASSLSGPPGAMLSRISTTRMPSILRSIHTSISAHTSNIEPTFRKTSIAKSQQSVQLITDTKNCFAIEREQLI</sequence>
<proteinExistence type="predicted"/>
<feature type="transmembrane region" description="Helical" evidence="1">
    <location>
        <begin position="17"/>
        <end position="41"/>
    </location>
</feature>
<reference evidence="4" key="1">
    <citation type="submission" date="2017-02" db="UniProtKB">
        <authorList>
            <consortium name="WormBaseParasite"/>
        </authorList>
    </citation>
    <scope>IDENTIFICATION</scope>
</reference>
<dbReference type="STRING" id="103827.A0A0N5CT43"/>
<keyword evidence="3" id="KW-1185">Reference proteome</keyword>
<evidence type="ECO:0000313" key="3">
    <source>
        <dbReference type="Proteomes" id="UP000276776"/>
    </source>
</evidence>